<dbReference type="GO" id="GO:0016787">
    <property type="term" value="F:hydrolase activity"/>
    <property type="evidence" value="ECO:0007669"/>
    <property type="project" value="UniProtKB-KW"/>
</dbReference>
<keyword evidence="6" id="KW-0862">Zinc</keyword>
<dbReference type="OrthoDB" id="4279at2"/>
<dbReference type="NCBIfam" id="TIGR00726">
    <property type="entry name" value="peptidoglycan editing factor PgeF"/>
    <property type="match status" value="1"/>
</dbReference>
<comment type="catalytic activity">
    <reaction evidence="1">
        <text>inosine + phosphate = alpha-D-ribose 1-phosphate + hypoxanthine</text>
        <dbReference type="Rhea" id="RHEA:27646"/>
        <dbReference type="ChEBI" id="CHEBI:17368"/>
        <dbReference type="ChEBI" id="CHEBI:17596"/>
        <dbReference type="ChEBI" id="CHEBI:43474"/>
        <dbReference type="ChEBI" id="CHEBI:57720"/>
        <dbReference type="EC" id="2.4.2.1"/>
    </reaction>
    <physiologicalReaction direction="left-to-right" evidence="1">
        <dbReference type="Rhea" id="RHEA:27647"/>
    </physiologicalReaction>
</comment>
<dbReference type="PANTHER" id="PTHR30616">
    <property type="entry name" value="UNCHARACTERIZED PROTEIN YFIH"/>
    <property type="match status" value="1"/>
</dbReference>
<accession>A0A1M5S731</accession>
<dbReference type="InterPro" id="IPR003730">
    <property type="entry name" value="Cu_polyphenol_OxRdtase"/>
</dbReference>
<comment type="catalytic activity">
    <reaction evidence="9">
        <text>S-methyl-5'-thioadenosine + phosphate = 5-(methylsulfanyl)-alpha-D-ribose 1-phosphate + adenine</text>
        <dbReference type="Rhea" id="RHEA:11852"/>
        <dbReference type="ChEBI" id="CHEBI:16708"/>
        <dbReference type="ChEBI" id="CHEBI:17509"/>
        <dbReference type="ChEBI" id="CHEBI:43474"/>
        <dbReference type="ChEBI" id="CHEBI:58533"/>
        <dbReference type="EC" id="2.4.2.28"/>
    </reaction>
    <physiologicalReaction direction="left-to-right" evidence="9">
        <dbReference type="Rhea" id="RHEA:11853"/>
    </physiologicalReaction>
</comment>
<dbReference type="Proteomes" id="UP000184212">
    <property type="component" value="Unassembled WGS sequence"/>
</dbReference>
<keyword evidence="12" id="KW-1185">Reference proteome</keyword>
<dbReference type="Pfam" id="PF02578">
    <property type="entry name" value="Cu-oxidase_4"/>
    <property type="match status" value="1"/>
</dbReference>
<evidence type="ECO:0000313" key="12">
    <source>
        <dbReference type="Proteomes" id="UP000184212"/>
    </source>
</evidence>
<dbReference type="Gene3D" id="3.60.140.10">
    <property type="entry name" value="CNF1/YfiH-like putative cysteine hydrolases"/>
    <property type="match status" value="1"/>
</dbReference>
<comment type="catalytic activity">
    <reaction evidence="8">
        <text>adenosine + phosphate = alpha-D-ribose 1-phosphate + adenine</text>
        <dbReference type="Rhea" id="RHEA:27642"/>
        <dbReference type="ChEBI" id="CHEBI:16335"/>
        <dbReference type="ChEBI" id="CHEBI:16708"/>
        <dbReference type="ChEBI" id="CHEBI:43474"/>
        <dbReference type="ChEBI" id="CHEBI:57720"/>
        <dbReference type="EC" id="2.4.2.1"/>
    </reaction>
    <physiologicalReaction direction="left-to-right" evidence="8">
        <dbReference type="Rhea" id="RHEA:27643"/>
    </physiologicalReaction>
</comment>
<dbReference type="RefSeq" id="WP_073136912.1">
    <property type="nucleotide sequence ID" value="NZ_FQWQ01000002.1"/>
</dbReference>
<keyword evidence="4" id="KW-0479">Metal-binding</keyword>
<dbReference type="PANTHER" id="PTHR30616:SF2">
    <property type="entry name" value="PURINE NUCLEOSIDE PHOSPHORYLASE LACC1"/>
    <property type="match status" value="1"/>
</dbReference>
<dbReference type="CDD" id="cd16833">
    <property type="entry name" value="YfiH"/>
    <property type="match status" value="1"/>
</dbReference>
<organism evidence="11 12">
    <name type="scientific">Chryseolinea serpens</name>
    <dbReference type="NCBI Taxonomy" id="947013"/>
    <lineage>
        <taxon>Bacteria</taxon>
        <taxon>Pseudomonadati</taxon>
        <taxon>Bacteroidota</taxon>
        <taxon>Cytophagia</taxon>
        <taxon>Cytophagales</taxon>
        <taxon>Fulvivirgaceae</taxon>
        <taxon>Chryseolinea</taxon>
    </lineage>
</organism>
<gene>
    <name evidence="11" type="ORF">SAMN04488109_3783</name>
</gene>
<evidence type="ECO:0000256" key="7">
    <source>
        <dbReference type="ARBA" id="ARBA00047989"/>
    </source>
</evidence>
<evidence type="ECO:0000256" key="2">
    <source>
        <dbReference type="ARBA" id="ARBA00007353"/>
    </source>
</evidence>
<reference evidence="11 12" key="1">
    <citation type="submission" date="2016-11" db="EMBL/GenBank/DDBJ databases">
        <authorList>
            <person name="Jaros S."/>
            <person name="Januszkiewicz K."/>
            <person name="Wedrychowicz H."/>
        </authorList>
    </citation>
    <scope>NUCLEOTIDE SEQUENCE [LARGE SCALE GENOMIC DNA]</scope>
    <source>
        <strain evidence="11 12">DSM 24574</strain>
    </source>
</reference>
<evidence type="ECO:0000256" key="5">
    <source>
        <dbReference type="ARBA" id="ARBA00022801"/>
    </source>
</evidence>
<evidence type="ECO:0000256" key="8">
    <source>
        <dbReference type="ARBA" id="ARBA00048968"/>
    </source>
</evidence>
<comment type="similarity">
    <text evidence="2 10">Belongs to the purine nucleoside phosphorylase YfiH/LACC1 family.</text>
</comment>
<evidence type="ECO:0000256" key="10">
    <source>
        <dbReference type="RuleBase" id="RU361274"/>
    </source>
</evidence>
<name>A0A1M5S731_9BACT</name>
<evidence type="ECO:0000256" key="3">
    <source>
        <dbReference type="ARBA" id="ARBA00022679"/>
    </source>
</evidence>
<evidence type="ECO:0000256" key="4">
    <source>
        <dbReference type="ARBA" id="ARBA00022723"/>
    </source>
</evidence>
<dbReference type="SUPFAM" id="SSF64438">
    <property type="entry name" value="CNF1/YfiH-like putative cysteine hydrolases"/>
    <property type="match status" value="1"/>
</dbReference>
<keyword evidence="5" id="KW-0378">Hydrolase</keyword>
<comment type="catalytic activity">
    <reaction evidence="7">
        <text>adenosine + H2O + H(+) = inosine + NH4(+)</text>
        <dbReference type="Rhea" id="RHEA:24408"/>
        <dbReference type="ChEBI" id="CHEBI:15377"/>
        <dbReference type="ChEBI" id="CHEBI:15378"/>
        <dbReference type="ChEBI" id="CHEBI:16335"/>
        <dbReference type="ChEBI" id="CHEBI:17596"/>
        <dbReference type="ChEBI" id="CHEBI:28938"/>
        <dbReference type="EC" id="3.5.4.4"/>
    </reaction>
    <physiologicalReaction direction="left-to-right" evidence="7">
        <dbReference type="Rhea" id="RHEA:24409"/>
    </physiologicalReaction>
</comment>
<dbReference type="InterPro" id="IPR011324">
    <property type="entry name" value="Cytotoxic_necrot_fac-like_cat"/>
</dbReference>
<dbReference type="AlphaFoldDB" id="A0A1M5S731"/>
<dbReference type="GO" id="GO:0005507">
    <property type="term" value="F:copper ion binding"/>
    <property type="evidence" value="ECO:0007669"/>
    <property type="project" value="TreeGrafter"/>
</dbReference>
<evidence type="ECO:0000313" key="11">
    <source>
        <dbReference type="EMBL" id="SHH34314.1"/>
    </source>
</evidence>
<evidence type="ECO:0000256" key="9">
    <source>
        <dbReference type="ARBA" id="ARBA00049893"/>
    </source>
</evidence>
<dbReference type="GO" id="GO:0017061">
    <property type="term" value="F:S-methyl-5-thioadenosine phosphorylase activity"/>
    <property type="evidence" value="ECO:0007669"/>
    <property type="project" value="UniProtKB-EC"/>
</dbReference>
<keyword evidence="3" id="KW-0808">Transferase</keyword>
<dbReference type="STRING" id="947013.SAMN04488109_3783"/>
<sequence>MKRIQIADLHLWQFDDLAETPGIKHFVTDRSTHEAGDEFTLSFSSTPDKELVRRNRQLLAKAMGVDYARLFFPSQVHKTRIVQVTSQTPLEELMETDALMTNQKGLCIAVMSADCVPILLYDKTHQAVAAVHSGWRGTVARILEKTLQAMRDAYGTEGKDIVAGIGPSVSQDAYEVGEEVVQSVHHAFGKESGLMIPQADDKAKLDLWKANQIQLLEFGVRDEAIEISNLCSVKNNAHFFSARKGDAGRFAAGILLT</sequence>
<dbReference type="EMBL" id="FQWQ01000002">
    <property type="protein sequence ID" value="SHH34314.1"/>
    <property type="molecule type" value="Genomic_DNA"/>
</dbReference>
<protein>
    <recommendedName>
        <fullName evidence="10">Purine nucleoside phosphorylase</fullName>
    </recommendedName>
</protein>
<evidence type="ECO:0000256" key="6">
    <source>
        <dbReference type="ARBA" id="ARBA00022833"/>
    </source>
</evidence>
<dbReference type="InterPro" id="IPR038371">
    <property type="entry name" value="Cu_polyphenol_OxRdtase_sf"/>
</dbReference>
<evidence type="ECO:0000256" key="1">
    <source>
        <dbReference type="ARBA" id="ARBA00000553"/>
    </source>
</evidence>
<proteinExistence type="inferred from homology"/>